<keyword evidence="2" id="KW-1185">Reference proteome</keyword>
<dbReference type="AlphaFoldDB" id="A0A366HS37"/>
<evidence type="ECO:0000313" key="2">
    <source>
        <dbReference type="Proteomes" id="UP000253426"/>
    </source>
</evidence>
<proteinExistence type="predicted"/>
<reference evidence="1 2" key="1">
    <citation type="submission" date="2018-06" db="EMBL/GenBank/DDBJ databases">
        <title>Genomic Encyclopedia of Type Strains, Phase IV (KMG-IV): sequencing the most valuable type-strain genomes for metagenomic binning, comparative biology and taxonomic classification.</title>
        <authorList>
            <person name="Goeker M."/>
        </authorList>
    </citation>
    <scope>NUCLEOTIDE SEQUENCE [LARGE SCALE GENOMIC DNA]</scope>
    <source>
        <strain evidence="1 2">DSM 25532</strain>
    </source>
</reference>
<evidence type="ECO:0000313" key="1">
    <source>
        <dbReference type="EMBL" id="RBP45908.1"/>
    </source>
</evidence>
<gene>
    <name evidence="1" type="ORF">DES53_102292</name>
</gene>
<accession>A0A366HS37</accession>
<protein>
    <submittedName>
        <fullName evidence="1">Uncharacterized protein</fullName>
    </submittedName>
</protein>
<comment type="caution">
    <text evidence="1">The sequence shown here is derived from an EMBL/GenBank/DDBJ whole genome shotgun (WGS) entry which is preliminary data.</text>
</comment>
<dbReference type="Proteomes" id="UP000253426">
    <property type="component" value="Unassembled WGS sequence"/>
</dbReference>
<dbReference type="OrthoDB" id="200016at2"/>
<sequence length="136" mass="15141">MKSLARIALVVSLMISIGGHWGMLQAIAWARMIQDYSEEKGLVEGFKETFSGERPCPMCLKLRESQNEAGKNKAPISKEKTDLTLKWYDPSWEGAFKVTPPFPEASTKARLYFTASLRGEGRARPATPPPRAIQNA</sequence>
<name>A0A366HS37_9BACT</name>
<dbReference type="EMBL" id="QNRR01000002">
    <property type="protein sequence ID" value="RBP45908.1"/>
    <property type="molecule type" value="Genomic_DNA"/>
</dbReference>
<organism evidence="1 2">
    <name type="scientific">Roseimicrobium gellanilyticum</name>
    <dbReference type="NCBI Taxonomy" id="748857"/>
    <lineage>
        <taxon>Bacteria</taxon>
        <taxon>Pseudomonadati</taxon>
        <taxon>Verrucomicrobiota</taxon>
        <taxon>Verrucomicrobiia</taxon>
        <taxon>Verrucomicrobiales</taxon>
        <taxon>Verrucomicrobiaceae</taxon>
        <taxon>Roseimicrobium</taxon>
    </lineage>
</organism>
<dbReference type="RefSeq" id="WP_113957469.1">
    <property type="nucleotide sequence ID" value="NZ_QNRR01000002.1"/>
</dbReference>